<feature type="chain" id="PRO_5001626139" description="Phospholipase/carboxylesterase/thioesterase domain-containing protein" evidence="8">
    <location>
        <begin position="26"/>
        <end position="317"/>
    </location>
</feature>
<comment type="caution">
    <text evidence="10">The sequence shown here is derived from an EMBL/GenBank/DDBJ whole genome shotgun (WGS) entry which is preliminary data.</text>
</comment>
<dbReference type="PROSITE" id="PS51257">
    <property type="entry name" value="PROKAR_LIPOPROTEIN"/>
    <property type="match status" value="1"/>
</dbReference>
<evidence type="ECO:0000256" key="6">
    <source>
        <dbReference type="ARBA" id="ARBA00023277"/>
    </source>
</evidence>
<gene>
    <name evidence="10" type="ORF">EA58_03515</name>
</gene>
<keyword evidence="7" id="KW-0624">Polysaccharide degradation</keyword>
<dbReference type="RefSeq" id="WP_051641872.1">
    <property type="nucleotide sequence ID" value="NZ_JAGSGC010000002.1"/>
</dbReference>
<comment type="subcellular location">
    <subcellularLocation>
        <location evidence="1">Secreted</location>
    </subcellularLocation>
</comment>
<evidence type="ECO:0000259" key="9">
    <source>
        <dbReference type="Pfam" id="PF02230"/>
    </source>
</evidence>
<protein>
    <recommendedName>
        <fullName evidence="9">Phospholipase/carboxylesterase/thioesterase domain-containing protein</fullName>
    </recommendedName>
</protein>
<evidence type="ECO:0000256" key="3">
    <source>
        <dbReference type="ARBA" id="ARBA00022651"/>
    </source>
</evidence>
<keyword evidence="4 8" id="KW-0732">Signal</keyword>
<dbReference type="GO" id="GO:0030600">
    <property type="term" value="F:feruloyl esterase activity"/>
    <property type="evidence" value="ECO:0007669"/>
    <property type="project" value="InterPro"/>
</dbReference>
<dbReference type="InterPro" id="IPR043595">
    <property type="entry name" value="FaeB/C/D"/>
</dbReference>
<evidence type="ECO:0000256" key="2">
    <source>
        <dbReference type="ARBA" id="ARBA00022525"/>
    </source>
</evidence>
<feature type="domain" description="Phospholipase/carboxylesterase/thioesterase" evidence="9">
    <location>
        <begin position="106"/>
        <end position="210"/>
    </location>
</feature>
<dbReference type="SUPFAM" id="SSF53474">
    <property type="entry name" value="alpha/beta-Hydrolases"/>
    <property type="match status" value="1"/>
</dbReference>
<evidence type="ECO:0000256" key="8">
    <source>
        <dbReference type="SAM" id="SignalP"/>
    </source>
</evidence>
<reference evidence="10 11" key="1">
    <citation type="submission" date="2014-04" db="EMBL/GenBank/DDBJ databases">
        <title>Draft genome sequence of Photobacterium halotolerans S2753: a solonamide, ngercheumicin and holomycin producer.</title>
        <authorList>
            <person name="Machado H.R."/>
            <person name="Gram L."/>
        </authorList>
    </citation>
    <scope>NUCLEOTIDE SEQUENCE [LARGE SCALE GENOMIC DNA]</scope>
    <source>
        <strain evidence="10 11">S2753</strain>
    </source>
</reference>
<dbReference type="Gene3D" id="3.40.50.1820">
    <property type="entry name" value="alpha/beta hydrolase"/>
    <property type="match status" value="1"/>
</dbReference>
<dbReference type="InterPro" id="IPR003140">
    <property type="entry name" value="PLipase/COase/thioEstase"/>
</dbReference>
<name>A0A066RZM9_9GAMM</name>
<evidence type="ECO:0000256" key="7">
    <source>
        <dbReference type="ARBA" id="ARBA00023326"/>
    </source>
</evidence>
<evidence type="ECO:0000256" key="4">
    <source>
        <dbReference type="ARBA" id="ARBA00022729"/>
    </source>
</evidence>
<proteinExistence type="predicted"/>
<evidence type="ECO:0000256" key="5">
    <source>
        <dbReference type="ARBA" id="ARBA00022801"/>
    </source>
</evidence>
<keyword evidence="3" id="KW-0858">Xylan degradation</keyword>
<organism evidence="10 11">
    <name type="scientific">Photobacterium galatheae</name>
    <dbReference type="NCBI Taxonomy" id="1654360"/>
    <lineage>
        <taxon>Bacteria</taxon>
        <taxon>Pseudomonadati</taxon>
        <taxon>Pseudomonadota</taxon>
        <taxon>Gammaproteobacteria</taxon>
        <taxon>Vibrionales</taxon>
        <taxon>Vibrionaceae</taxon>
        <taxon>Photobacterium</taxon>
    </lineage>
</organism>
<dbReference type="AlphaFoldDB" id="A0A066RZM9"/>
<dbReference type="GO" id="GO:0005576">
    <property type="term" value="C:extracellular region"/>
    <property type="evidence" value="ECO:0007669"/>
    <property type="project" value="UniProtKB-SubCell"/>
</dbReference>
<keyword evidence="2" id="KW-0964">Secreted</keyword>
<dbReference type="PANTHER" id="PTHR38050">
    <property type="match status" value="1"/>
</dbReference>
<keyword evidence="5" id="KW-0378">Hydrolase</keyword>
<dbReference type="PANTHER" id="PTHR38050:SF2">
    <property type="entry name" value="FERULOYL ESTERASE C-RELATED"/>
    <property type="match status" value="1"/>
</dbReference>
<keyword evidence="6" id="KW-0119">Carbohydrate metabolism</keyword>
<dbReference type="InterPro" id="IPR029058">
    <property type="entry name" value="AB_hydrolase_fold"/>
</dbReference>
<evidence type="ECO:0000256" key="1">
    <source>
        <dbReference type="ARBA" id="ARBA00004613"/>
    </source>
</evidence>
<dbReference type="Proteomes" id="UP000027192">
    <property type="component" value="Unassembled WGS sequence"/>
</dbReference>
<keyword evidence="11" id="KW-1185">Reference proteome</keyword>
<dbReference type="GO" id="GO:0045493">
    <property type="term" value="P:xylan catabolic process"/>
    <property type="evidence" value="ECO:0007669"/>
    <property type="project" value="UniProtKB-KW"/>
</dbReference>
<dbReference type="Pfam" id="PF02230">
    <property type="entry name" value="Abhydrolase_2"/>
    <property type="match status" value="1"/>
</dbReference>
<sequence length="317" mass="34872">MRHSISGQFVFCVLLFLSVAGCAQSARTKTQPSGLEQQSIIVDGLQRSYYVHFPSAHQSTAKLPLLLVLHGGGRGDGLTPARYLGFTALADREHFIVVYPNGVDAYWRDGRDLTFRGDVDGRVDDVQFMSKLIDTFVNEKHVDPARVYVTGISNGGMMTLRLGCELSHKLAAIAPIAANIPERIYKTCQPATPLPVLVMNGTADPLVPYDGGAVHFFRNPRGKVVSTEETMALWRQQNQCRGIPENQNLPDRDSDDNSRVIRTTYGHSCPVVLYSILGGGHTLPGSDLPDLPRLLGQKNEDIDGAAVIWAFFEKHSR</sequence>
<feature type="signal peptide" evidence="8">
    <location>
        <begin position="1"/>
        <end position="25"/>
    </location>
</feature>
<evidence type="ECO:0000313" key="10">
    <source>
        <dbReference type="EMBL" id="KDM92838.1"/>
    </source>
</evidence>
<dbReference type="STRING" id="1654360.EA58_03515"/>
<evidence type="ECO:0000313" key="11">
    <source>
        <dbReference type="Proteomes" id="UP000027192"/>
    </source>
</evidence>
<accession>A0A066RZM9</accession>
<dbReference type="EMBL" id="JMIB01000005">
    <property type="protein sequence ID" value="KDM92838.1"/>
    <property type="molecule type" value="Genomic_DNA"/>
</dbReference>